<evidence type="ECO:0000256" key="1">
    <source>
        <dbReference type="SAM" id="MobiDB-lite"/>
    </source>
</evidence>
<dbReference type="Proteomes" id="UP001205906">
    <property type="component" value="Unassembled WGS sequence"/>
</dbReference>
<feature type="region of interest" description="Disordered" evidence="1">
    <location>
        <begin position="59"/>
        <end position="95"/>
    </location>
</feature>
<evidence type="ECO:0008006" key="4">
    <source>
        <dbReference type="Google" id="ProtNLM"/>
    </source>
</evidence>
<accession>A0ABT1C159</accession>
<dbReference type="RefSeq" id="WP_252815429.1">
    <property type="nucleotide sequence ID" value="NZ_JAMXQS010000001.1"/>
</dbReference>
<feature type="compositionally biased region" description="Pro residues" evidence="1">
    <location>
        <begin position="66"/>
        <end position="75"/>
    </location>
</feature>
<reference evidence="2 3" key="1">
    <citation type="submission" date="2022-06" db="EMBL/GenBank/DDBJ databases">
        <title>Mesorhizobium sp. strain RP14 Genome sequencing and assembly.</title>
        <authorList>
            <person name="Kim I."/>
        </authorList>
    </citation>
    <scope>NUCLEOTIDE SEQUENCE [LARGE SCALE GENOMIC DNA]</scope>
    <source>
        <strain evidence="3">RP14(2022)</strain>
    </source>
</reference>
<proteinExistence type="predicted"/>
<evidence type="ECO:0000313" key="2">
    <source>
        <dbReference type="EMBL" id="MCO6048570.1"/>
    </source>
</evidence>
<protein>
    <recommendedName>
        <fullName evidence="4">Lipoprotein</fullName>
    </recommendedName>
</protein>
<keyword evidence="3" id="KW-1185">Reference proteome</keyword>
<dbReference type="PROSITE" id="PS51257">
    <property type="entry name" value="PROKAR_LIPOPROTEIN"/>
    <property type="match status" value="1"/>
</dbReference>
<name>A0ABT1C159_9HYPH</name>
<dbReference type="EMBL" id="JAMXQS010000001">
    <property type="protein sequence ID" value="MCO6048570.1"/>
    <property type="molecule type" value="Genomic_DNA"/>
</dbReference>
<organism evidence="2 3">
    <name type="scientific">Mesorhizobium liriopis</name>
    <dbReference type="NCBI Taxonomy" id="2953882"/>
    <lineage>
        <taxon>Bacteria</taxon>
        <taxon>Pseudomonadati</taxon>
        <taxon>Pseudomonadota</taxon>
        <taxon>Alphaproteobacteria</taxon>
        <taxon>Hyphomicrobiales</taxon>
        <taxon>Phyllobacteriaceae</taxon>
        <taxon>Mesorhizobium</taxon>
    </lineage>
</organism>
<comment type="caution">
    <text evidence="2">The sequence shown here is derived from an EMBL/GenBank/DDBJ whole genome shotgun (WGS) entry which is preliminary data.</text>
</comment>
<evidence type="ECO:0000313" key="3">
    <source>
        <dbReference type="Proteomes" id="UP001205906"/>
    </source>
</evidence>
<gene>
    <name evidence="2" type="ORF">NGM99_02035</name>
</gene>
<sequence>MRKFGIVGAACLLVPLIGTSGCTRTSDGSIVPAYGVGMAPSPMGTVPVFRPAEPEPATTAYNRFPVAPPPAPMSEPPMRRTYRAAPPPPPRAEPYLYTCHTENAQTRVRMACQ</sequence>